<proteinExistence type="predicted"/>
<evidence type="ECO:0000256" key="1">
    <source>
        <dbReference type="SAM" id="MobiDB-lite"/>
    </source>
</evidence>
<evidence type="ECO:0000313" key="3">
    <source>
        <dbReference type="EMBL" id="QSQ15140.1"/>
    </source>
</evidence>
<evidence type="ECO:0008006" key="5">
    <source>
        <dbReference type="Google" id="ProtNLM"/>
    </source>
</evidence>
<dbReference type="EMBL" id="CP071091">
    <property type="protein sequence ID" value="QSQ15140.1"/>
    <property type="molecule type" value="Genomic_DNA"/>
</dbReference>
<keyword evidence="2" id="KW-0732">Signal</keyword>
<sequence length="197" mass="21362">MRKLMMAVGAVAALAMASGCSKRDNVAEQRQDVAEAQSEAQQKTAEIRQEERQDIARTQQDAREDIAETRGEANQEVANAQQDVREEQSDLAKAERERGEDLAQGGSGTTGATAAATNVQGRVLDTGRDTLTLVDTVSNRQIKLKTNDQSRILHDNHPVKLGDIKEGDQVRASYVADGKDLVVRELSITQPATPAPK</sequence>
<protein>
    <recommendedName>
        <fullName evidence="5">Lipoprotein</fullName>
    </recommendedName>
</protein>
<gene>
    <name evidence="3" type="ORF">JY572_03375</name>
</gene>
<feature type="compositionally biased region" description="Basic and acidic residues" evidence="1">
    <location>
        <begin position="83"/>
        <end position="101"/>
    </location>
</feature>
<feature type="signal peptide" evidence="2">
    <location>
        <begin position="1"/>
        <end position="17"/>
    </location>
</feature>
<name>A0ABX7N8P2_9BACT</name>
<keyword evidence="4" id="KW-1185">Reference proteome</keyword>
<dbReference type="Proteomes" id="UP000663090">
    <property type="component" value="Chromosome"/>
</dbReference>
<evidence type="ECO:0000313" key="4">
    <source>
        <dbReference type="Proteomes" id="UP000663090"/>
    </source>
</evidence>
<dbReference type="RefSeq" id="WP_206716880.1">
    <property type="nucleotide sequence ID" value="NZ_CP071091.1"/>
</dbReference>
<accession>A0ABX7N8P2</accession>
<feature type="chain" id="PRO_5045659142" description="Lipoprotein" evidence="2">
    <location>
        <begin position="18"/>
        <end position="197"/>
    </location>
</feature>
<feature type="compositionally biased region" description="Basic and acidic residues" evidence="1">
    <location>
        <begin position="45"/>
        <end position="73"/>
    </location>
</feature>
<dbReference type="PROSITE" id="PS51257">
    <property type="entry name" value="PROKAR_LIPOPROTEIN"/>
    <property type="match status" value="1"/>
</dbReference>
<organism evidence="3 4">
    <name type="scientific">Myxococcus landrumensis</name>
    <dbReference type="NCBI Taxonomy" id="2813577"/>
    <lineage>
        <taxon>Bacteria</taxon>
        <taxon>Pseudomonadati</taxon>
        <taxon>Myxococcota</taxon>
        <taxon>Myxococcia</taxon>
        <taxon>Myxococcales</taxon>
        <taxon>Cystobacterineae</taxon>
        <taxon>Myxococcaceae</taxon>
        <taxon>Myxococcus</taxon>
    </lineage>
</organism>
<evidence type="ECO:0000256" key="2">
    <source>
        <dbReference type="SAM" id="SignalP"/>
    </source>
</evidence>
<reference evidence="3 4" key="1">
    <citation type="submission" date="2021-02" db="EMBL/GenBank/DDBJ databases">
        <title>De Novo genome assembly of isolated myxobacteria.</title>
        <authorList>
            <person name="Stevens D.C."/>
        </authorList>
    </citation>
    <scope>NUCLEOTIDE SEQUENCE [LARGE SCALE GENOMIC DNA]</scope>
    <source>
        <strain evidence="3 4">SCHIC003</strain>
    </source>
</reference>
<feature type="region of interest" description="Disordered" evidence="1">
    <location>
        <begin position="28"/>
        <end position="121"/>
    </location>
</feature>